<evidence type="ECO:0000256" key="12">
    <source>
        <dbReference type="ARBA" id="ARBA00023242"/>
    </source>
</evidence>
<evidence type="ECO:0000256" key="11">
    <source>
        <dbReference type="ARBA" id="ARBA00023204"/>
    </source>
</evidence>
<dbReference type="InterPro" id="IPR012112">
    <property type="entry name" value="REV1"/>
</dbReference>
<dbReference type="InterPro" id="IPR036775">
    <property type="entry name" value="DNA_pol_Y-fam_lit_finger_sf"/>
</dbReference>
<dbReference type="InterPro" id="IPR036420">
    <property type="entry name" value="BRCT_dom_sf"/>
</dbReference>
<dbReference type="Pfam" id="PF00533">
    <property type="entry name" value="BRCT"/>
    <property type="match status" value="1"/>
</dbReference>
<evidence type="ECO:0000256" key="4">
    <source>
        <dbReference type="ARBA" id="ARBA00022634"/>
    </source>
</evidence>
<dbReference type="Pfam" id="PF00817">
    <property type="entry name" value="IMS"/>
    <property type="match status" value="1"/>
</dbReference>
<dbReference type="InterPro" id="IPR038401">
    <property type="entry name" value="Rev1_C_sf"/>
</dbReference>
<evidence type="ECO:0000256" key="1">
    <source>
        <dbReference type="ARBA" id="ARBA00004123"/>
    </source>
</evidence>
<dbReference type="Gene3D" id="1.10.150.20">
    <property type="entry name" value="5' to 3' exonuclease, C-terminal subdomain"/>
    <property type="match status" value="1"/>
</dbReference>
<evidence type="ECO:0000313" key="18">
    <source>
        <dbReference type="EMBL" id="VEN59386.1"/>
    </source>
</evidence>
<dbReference type="Gene3D" id="6.10.250.1630">
    <property type="match status" value="1"/>
</dbReference>
<dbReference type="PANTHER" id="PTHR45990">
    <property type="entry name" value="DNA REPAIR PROTEIN REV1"/>
    <property type="match status" value="1"/>
</dbReference>
<dbReference type="SUPFAM" id="SSF100879">
    <property type="entry name" value="Lesion bypass DNA polymerase (Y-family), little finger domain"/>
    <property type="match status" value="1"/>
</dbReference>
<feature type="binding site" evidence="14">
    <location>
        <position position="419"/>
    </location>
    <ligand>
        <name>Mg(2+)</name>
        <dbReference type="ChEBI" id="CHEBI:18420"/>
        <label>1</label>
    </ligand>
</feature>
<keyword evidence="4 13" id="KW-0237">DNA synthesis</keyword>
<reference evidence="18 19" key="1">
    <citation type="submission" date="2019-01" db="EMBL/GenBank/DDBJ databases">
        <authorList>
            <person name="Sayadi A."/>
        </authorList>
    </citation>
    <scope>NUCLEOTIDE SEQUENCE [LARGE SCALE GENOMIC DNA]</scope>
</reference>
<evidence type="ECO:0000256" key="13">
    <source>
        <dbReference type="PIRNR" id="PIRNR036573"/>
    </source>
</evidence>
<dbReference type="Pfam" id="PF11799">
    <property type="entry name" value="IMS_C"/>
    <property type="match status" value="1"/>
</dbReference>
<keyword evidence="11 13" id="KW-0234">DNA repair</keyword>
<keyword evidence="19" id="KW-1185">Reference proteome</keyword>
<dbReference type="GO" id="GO:0006281">
    <property type="term" value="P:DNA repair"/>
    <property type="evidence" value="ECO:0007669"/>
    <property type="project" value="UniProtKB-KW"/>
</dbReference>
<dbReference type="AlphaFoldDB" id="A0A653DGQ3"/>
<dbReference type="GO" id="GO:0070987">
    <property type="term" value="P:error-free translesion synthesis"/>
    <property type="evidence" value="ECO:0007669"/>
    <property type="project" value="TreeGrafter"/>
</dbReference>
<dbReference type="GO" id="GO:0017125">
    <property type="term" value="F:deoxycytidyl transferase activity"/>
    <property type="evidence" value="ECO:0007669"/>
    <property type="project" value="TreeGrafter"/>
</dbReference>
<dbReference type="GO" id="GO:0005634">
    <property type="term" value="C:nucleus"/>
    <property type="evidence" value="ECO:0007669"/>
    <property type="project" value="UniProtKB-SubCell"/>
</dbReference>
<dbReference type="InterPro" id="IPR017961">
    <property type="entry name" value="DNA_pol_Y-fam_little_finger"/>
</dbReference>
<keyword evidence="10 13" id="KW-0238">DNA-binding</keyword>
<dbReference type="CDD" id="cd01701">
    <property type="entry name" value="PolY_Rev1"/>
    <property type="match status" value="1"/>
</dbReference>
<keyword evidence="8 13" id="KW-0227">DNA damage</keyword>
<dbReference type="Gene3D" id="3.40.50.10190">
    <property type="entry name" value="BRCT domain"/>
    <property type="match status" value="1"/>
</dbReference>
<dbReference type="InterPro" id="IPR043128">
    <property type="entry name" value="Rev_trsase/Diguanyl_cyclase"/>
</dbReference>
<dbReference type="SUPFAM" id="SSF52113">
    <property type="entry name" value="BRCT domain"/>
    <property type="match status" value="1"/>
</dbReference>
<dbReference type="GO" id="GO:0003887">
    <property type="term" value="F:DNA-directed DNA polymerase activity"/>
    <property type="evidence" value="ECO:0007669"/>
    <property type="project" value="InterPro"/>
</dbReference>
<dbReference type="OrthoDB" id="427711at2759"/>
<dbReference type="InterPro" id="IPR001126">
    <property type="entry name" value="UmuC"/>
</dbReference>
<feature type="domain" description="BRCT" evidence="16">
    <location>
        <begin position="60"/>
        <end position="146"/>
    </location>
</feature>
<feature type="binding site" evidence="14">
    <location>
        <position position="291"/>
    </location>
    <ligand>
        <name>Mg(2+)</name>
        <dbReference type="ChEBI" id="CHEBI:18420"/>
        <label>1</label>
    </ligand>
</feature>
<evidence type="ECO:0000256" key="2">
    <source>
        <dbReference type="ARBA" id="ARBA00010945"/>
    </source>
</evidence>
<evidence type="ECO:0000256" key="9">
    <source>
        <dbReference type="ARBA" id="ARBA00022842"/>
    </source>
</evidence>
<dbReference type="FunFam" id="3.40.50.10190:FF:000011">
    <property type="entry name" value="DNA repair protein REV1"/>
    <property type="match status" value="1"/>
</dbReference>
<proteinExistence type="inferred from homology"/>
<comment type="similarity">
    <text evidence="2 13">Belongs to the DNA polymerase type-Y family.</text>
</comment>
<name>A0A653DGQ3_CALMS</name>
<dbReference type="SUPFAM" id="SSF56672">
    <property type="entry name" value="DNA/RNA polymerases"/>
    <property type="match status" value="1"/>
</dbReference>
<dbReference type="Proteomes" id="UP000410492">
    <property type="component" value="Unassembled WGS sequence"/>
</dbReference>
<dbReference type="PANTHER" id="PTHR45990:SF1">
    <property type="entry name" value="DNA REPAIR PROTEIN REV1"/>
    <property type="match status" value="1"/>
</dbReference>
<dbReference type="GO" id="GO:0042276">
    <property type="term" value="P:error-prone translesion synthesis"/>
    <property type="evidence" value="ECO:0007669"/>
    <property type="project" value="InterPro"/>
</dbReference>
<feature type="domain" description="UmuC" evidence="17">
    <location>
        <begin position="287"/>
        <end position="501"/>
    </location>
</feature>
<dbReference type="InterPro" id="IPR043502">
    <property type="entry name" value="DNA/RNA_pol_sf"/>
</dbReference>
<dbReference type="PROSITE" id="PS50172">
    <property type="entry name" value="BRCT"/>
    <property type="match status" value="1"/>
</dbReference>
<organism evidence="18 19">
    <name type="scientific">Callosobruchus maculatus</name>
    <name type="common">Southern cowpea weevil</name>
    <name type="synonym">Pulse bruchid</name>
    <dbReference type="NCBI Taxonomy" id="64391"/>
    <lineage>
        <taxon>Eukaryota</taxon>
        <taxon>Metazoa</taxon>
        <taxon>Ecdysozoa</taxon>
        <taxon>Arthropoda</taxon>
        <taxon>Hexapoda</taxon>
        <taxon>Insecta</taxon>
        <taxon>Pterygota</taxon>
        <taxon>Neoptera</taxon>
        <taxon>Endopterygota</taxon>
        <taxon>Coleoptera</taxon>
        <taxon>Polyphaga</taxon>
        <taxon>Cucujiformia</taxon>
        <taxon>Chrysomeloidea</taxon>
        <taxon>Chrysomelidae</taxon>
        <taxon>Bruchinae</taxon>
        <taxon>Bruchini</taxon>
        <taxon>Callosobruchus</taxon>
    </lineage>
</organism>
<feature type="binding site" evidence="14">
    <location>
        <position position="418"/>
    </location>
    <ligand>
        <name>Mg(2+)</name>
        <dbReference type="ChEBI" id="CHEBI:18420"/>
        <label>1</label>
    </ligand>
</feature>
<dbReference type="EMBL" id="CAACVG010012003">
    <property type="protein sequence ID" value="VEN59386.1"/>
    <property type="molecule type" value="Genomic_DNA"/>
</dbReference>
<feature type="region of interest" description="Disordered" evidence="15">
    <location>
        <begin position="692"/>
        <end position="787"/>
    </location>
</feature>
<sequence>MGGGFCRGRGRGRGRGNLVVREMKKGNRSTDPEELADWGSYMEAKRLKLLDQFHNSEIKKVSNIFEGIAILVNGLTRPSADELKNIMATHGGEFHMYQSSTTTHIIASNLPNVKIKNLGTIPIVKPSWIVDSVAMNKLLDFKKYLLYNNQSRTQPRLDFTIVQKNENFTIPPKSSVDGTSKANDSTKIGISNLERNVGDHDLTKVENTSVVDTKSKAITKTAADPNFLQEFYQNSRLHLISTLCAEYKNLVNKLRETSDGHFPGKDKLIAKKAEGPRVFYPAAASVVMHIDMDCFFVSVALRSRPDLRGQPLAITHARNARLTNENSNRGAEFRLWEQLEPGEKVDIGDRDSMSEIASCSYEARKCGVRNGMFLGQAIKLCPELKTQPYDFEGYKEVSNILYTTIATYTLDIEAMSCDEMYVDVTKVLKETGLSVEEWATHIRNEIMEATGCPCSTGFGANRLQARLATRKAKPAGQYYLQADDVEAYMAEIPLSDLPGVGRVTLSKLSNLGLNTCGDVQMKPLNFIQSVLGKKVGQTLKDQARGIDNRPLNFTHERKSISADVNYGIRFKKLEECYAFLQSLAEEVFNRMTAVNMTARGLTLKLLVRAAEAPVETAKYLGCGVCESITKSSTANIIFNDPNVIYKEVKALYDKIDPPFVDLRGVGIQMTKLEKSLPVNSVLSNFLKQSSKKENSAMSIDRDKSKNEGLESKENIAFDDRPIVKEGGARKKTVENSRRGRPKGSKSGSTRNKEKHTSNIIGDYFGKSKVGSQQGKGKQQPQPSLSPHEIDLKVLNELPEDLRNEIIKEYQLERKLNQVPKVGDVQLQSSQETKASTRKSKSPFTNMSWEQIKPVLNKWIATEKEPADVDTEMIANHFRQMALDRKIEQLHKIFRYLHRIFSGLTCPWHAAYMSMVNIMQQGMVAKYGNTLMVQTNFECCHM</sequence>
<dbReference type="EC" id="2.7.7.-" evidence="13"/>
<comment type="function">
    <text evidence="13">Deoxycytidyl transferase involved in DNA repair. Transfers a dCMP residue from dCTP to the 3'-end of a DNA primer in a template-dependent reaction. May assist in the first step in the bypass of abasic lesions by the insertion of a nucleotide opposite the lesion. Required for normal induction of mutations by physical and chemical agents.</text>
</comment>
<dbReference type="PROSITE" id="PS50173">
    <property type="entry name" value="UMUC"/>
    <property type="match status" value="1"/>
</dbReference>
<accession>A0A653DGQ3</accession>
<keyword evidence="7 14" id="KW-0479">Metal-binding</keyword>
<dbReference type="InterPro" id="IPR001357">
    <property type="entry name" value="BRCT_dom"/>
</dbReference>
<gene>
    <name evidence="18" type="ORF">CALMAC_LOCUS17411</name>
</gene>
<evidence type="ECO:0000256" key="3">
    <source>
        <dbReference type="ARBA" id="ARBA00020399"/>
    </source>
</evidence>
<evidence type="ECO:0000256" key="6">
    <source>
        <dbReference type="ARBA" id="ARBA00022695"/>
    </source>
</evidence>
<dbReference type="CDD" id="cd17719">
    <property type="entry name" value="BRCT_Rev1"/>
    <property type="match status" value="1"/>
</dbReference>
<evidence type="ECO:0000256" key="14">
    <source>
        <dbReference type="PIRSR" id="PIRSR036573-2"/>
    </source>
</evidence>
<dbReference type="Gene3D" id="6.10.250.1490">
    <property type="match status" value="1"/>
</dbReference>
<dbReference type="FunFam" id="3.30.1490.100:FF:000001">
    <property type="entry name" value="DNA repair protein REV1"/>
    <property type="match status" value="1"/>
</dbReference>
<dbReference type="Pfam" id="PF21999">
    <property type="entry name" value="IMS_HHH_1"/>
    <property type="match status" value="1"/>
</dbReference>
<evidence type="ECO:0000313" key="19">
    <source>
        <dbReference type="Proteomes" id="UP000410492"/>
    </source>
</evidence>
<feature type="compositionally biased region" description="Low complexity" evidence="15">
    <location>
        <begin position="766"/>
        <end position="782"/>
    </location>
</feature>
<dbReference type="Gene3D" id="3.30.70.270">
    <property type="match status" value="1"/>
</dbReference>
<evidence type="ECO:0000259" key="16">
    <source>
        <dbReference type="PROSITE" id="PS50172"/>
    </source>
</evidence>
<dbReference type="InterPro" id="IPR031991">
    <property type="entry name" value="Rev1_C"/>
</dbReference>
<keyword evidence="12 13" id="KW-0539">Nucleus</keyword>
<evidence type="ECO:0000256" key="15">
    <source>
        <dbReference type="SAM" id="MobiDB-lite"/>
    </source>
</evidence>
<dbReference type="GO" id="GO:0003684">
    <property type="term" value="F:damaged DNA binding"/>
    <property type="evidence" value="ECO:0007669"/>
    <property type="project" value="UniProtKB-UniRule"/>
</dbReference>
<dbReference type="Gene3D" id="3.30.1490.100">
    <property type="entry name" value="DNA polymerase, Y-family, little finger domain"/>
    <property type="match status" value="1"/>
</dbReference>
<keyword evidence="9 14" id="KW-0460">Magnesium</keyword>
<protein>
    <recommendedName>
        <fullName evidence="3 13">DNA repair protein REV1</fullName>
        <ecNumber evidence="13">2.7.7.-</ecNumber>
    </recommendedName>
</protein>
<dbReference type="Pfam" id="PF16727">
    <property type="entry name" value="REV1_C"/>
    <property type="match status" value="1"/>
</dbReference>
<dbReference type="Gene3D" id="1.20.58.1280">
    <property type="entry name" value="DNA repair protein Rev1, C-terminal domain"/>
    <property type="match status" value="1"/>
</dbReference>
<comment type="subcellular location">
    <subcellularLocation>
        <location evidence="1 13">Nucleus</location>
    </subcellularLocation>
</comment>
<dbReference type="InterPro" id="IPR053848">
    <property type="entry name" value="IMS_HHH_1"/>
</dbReference>
<evidence type="ECO:0000256" key="5">
    <source>
        <dbReference type="ARBA" id="ARBA00022679"/>
    </source>
</evidence>
<evidence type="ECO:0000259" key="17">
    <source>
        <dbReference type="PROSITE" id="PS50173"/>
    </source>
</evidence>
<evidence type="ECO:0000256" key="10">
    <source>
        <dbReference type="ARBA" id="ARBA00023125"/>
    </source>
</evidence>
<evidence type="ECO:0000256" key="7">
    <source>
        <dbReference type="ARBA" id="ARBA00022723"/>
    </source>
</evidence>
<comment type="cofactor">
    <cofactor evidence="14">
        <name>Mg(2+)</name>
        <dbReference type="ChEBI" id="CHEBI:18420"/>
    </cofactor>
    <text evidence="14">Binds 2 magnesium ions.</text>
</comment>
<dbReference type="SMART" id="SM00292">
    <property type="entry name" value="BRCT"/>
    <property type="match status" value="1"/>
</dbReference>
<feature type="compositionally biased region" description="Basic and acidic residues" evidence="15">
    <location>
        <begin position="692"/>
        <end position="737"/>
    </location>
</feature>
<dbReference type="GO" id="GO:0046872">
    <property type="term" value="F:metal ion binding"/>
    <property type="evidence" value="ECO:0007669"/>
    <property type="project" value="UniProtKB-KW"/>
</dbReference>
<evidence type="ECO:0000256" key="8">
    <source>
        <dbReference type="ARBA" id="ARBA00022763"/>
    </source>
</evidence>
<keyword evidence="6 13" id="KW-0548">Nucleotidyltransferase</keyword>
<keyword evidence="5 13" id="KW-0808">Transferase</keyword>
<dbReference type="Gene3D" id="3.40.1170.60">
    <property type="match status" value="1"/>
</dbReference>
<dbReference type="PIRSF" id="PIRSF036573">
    <property type="entry name" value="REV1"/>
    <property type="match status" value="1"/>
</dbReference>